<dbReference type="CDD" id="cd20654">
    <property type="entry name" value="CYP82"/>
    <property type="match status" value="2"/>
</dbReference>
<keyword evidence="7" id="KW-0472">Membrane</keyword>
<dbReference type="Gene3D" id="1.10.630.10">
    <property type="entry name" value="Cytochrome P450"/>
    <property type="match status" value="2"/>
</dbReference>
<evidence type="ECO:0000256" key="4">
    <source>
        <dbReference type="ARBA" id="ARBA00023002"/>
    </source>
</evidence>
<keyword evidence="7" id="KW-1133">Transmembrane helix</keyword>
<feature type="transmembrane region" description="Helical" evidence="7">
    <location>
        <begin position="699"/>
        <end position="718"/>
    </location>
</feature>
<protein>
    <submittedName>
        <fullName evidence="8">Cytochrome P450 82A3</fullName>
    </submittedName>
</protein>
<sequence length="997" mass="112751">MDVFQLQTLISGILALLVGALVYQLKKTHGPNTKICTVPQAGGAWPIVGHLPLFGANQLTHKTLGAMADKHGPIFTIKLGSYKVLVLSSWEMAKECFTVHDKAFSTRPCVAASKLMTYNTAMFGFAPHGPYWREMRKFTSVELLSNQRLELLKDTRASELEAATRRVYKLWAREGCPKGGVLVDMKQWFGDLTQNILLRMVGGKPYYGASDDDGEGEARRFKKAMRDFMSLFGVFVLSDAIPFLGWLDNNGYKKAMKKTASEIDTLVEGWLEEHKRKRAVSRIGKEEQDVMDVMLNDLQNLKVSDYDTDTIIKATCLNLILAGGDAVMVALIWTLSLLLNNKMELKKAQDELDTHVGKDRKVEESDTKKLVYLQAIVKETMRLYPPSPFITLRAAMEECTFSCGYHIPAGTRLIVNTWKIQRDGRVWSDPHDFKPERFLTRHKDVDVRGQNYELLPFGSGRRACSGASLALRLVHLTLARLLHSFNVASPSDQAVDMTESIGLTNLKATPLDVLLTPPWPIIGHLHLFGAHQYTHKTLGLMAEKHGPIFTIKLGSYKVLVLSSWEMAKECFTVHDKAFSTRPCVAASKLMGYNYAMFGFTPYGPYWREMRKLATIELLSNNRLELLKKTRTSELEAAIRELHKFCSREGCPEGGVLVDMKQWFGDLTHSIVLRMVRGKPRSDDYAEVEARRYKKVMRDFMSLFGVFVLSDAIPFLGWWDINGYEKAMKRTACELDSLVEGWLEEHKRRRALSVNGKEEQDFMDVMLNVLQDAHISGYDSDTIIKATCLNLILAGSDTTMIALIWVLSLLLNHQMELKKVQDELDTYIGKNRNVEESDIMNLVYLQAIVKETLRLYPPSPIITLRAAMEDCTFSCGYHVPAGTHLMVNAWKIHRDGRVWSDPHEFKPERFLKSHKDVDVKGKNYELVPFGSGRRACPGASLALRVVHLTLARLLHSFNVASPSNQVVDMTESIGLTNLKETPLQVLLTPRLDTRLYED</sequence>
<name>A0A151TI16_CAJCA</name>
<evidence type="ECO:0000256" key="5">
    <source>
        <dbReference type="ARBA" id="ARBA00023004"/>
    </source>
</evidence>
<evidence type="ECO:0000256" key="1">
    <source>
        <dbReference type="ARBA" id="ARBA00010617"/>
    </source>
</evidence>
<keyword evidence="6" id="KW-0503">Monooxygenase</keyword>
<dbReference type="GO" id="GO:0020037">
    <property type="term" value="F:heme binding"/>
    <property type="evidence" value="ECO:0007669"/>
    <property type="project" value="InterPro"/>
</dbReference>
<reference evidence="8 9" key="1">
    <citation type="journal article" date="2012" name="Nat. Biotechnol.">
        <title>Draft genome sequence of pigeonpea (Cajanus cajan), an orphan legume crop of resource-poor farmers.</title>
        <authorList>
            <person name="Varshney R.K."/>
            <person name="Chen W."/>
            <person name="Li Y."/>
            <person name="Bharti A.K."/>
            <person name="Saxena R.K."/>
            <person name="Schlueter J.A."/>
            <person name="Donoghue M.T."/>
            <person name="Azam S."/>
            <person name="Fan G."/>
            <person name="Whaley A.M."/>
            <person name="Farmer A.D."/>
            <person name="Sheridan J."/>
            <person name="Iwata A."/>
            <person name="Tuteja R."/>
            <person name="Penmetsa R.V."/>
            <person name="Wu W."/>
            <person name="Upadhyaya H.D."/>
            <person name="Yang S.P."/>
            <person name="Shah T."/>
            <person name="Saxena K.B."/>
            <person name="Michael T."/>
            <person name="McCombie W.R."/>
            <person name="Yang B."/>
            <person name="Zhang G."/>
            <person name="Yang H."/>
            <person name="Wang J."/>
            <person name="Spillane C."/>
            <person name="Cook D.R."/>
            <person name="May G.D."/>
            <person name="Xu X."/>
            <person name="Jackson S.A."/>
        </authorList>
    </citation>
    <scope>NUCLEOTIDE SEQUENCE [LARGE SCALE GENOMIC DNA]</scope>
    <source>
        <strain evidence="9">cv. Asha</strain>
    </source>
</reference>
<dbReference type="InterPro" id="IPR017972">
    <property type="entry name" value="Cyt_P450_CS"/>
</dbReference>
<organism evidence="8 9">
    <name type="scientific">Cajanus cajan</name>
    <name type="common">Pigeon pea</name>
    <name type="synonym">Cajanus indicus</name>
    <dbReference type="NCBI Taxonomy" id="3821"/>
    <lineage>
        <taxon>Eukaryota</taxon>
        <taxon>Viridiplantae</taxon>
        <taxon>Streptophyta</taxon>
        <taxon>Embryophyta</taxon>
        <taxon>Tracheophyta</taxon>
        <taxon>Spermatophyta</taxon>
        <taxon>Magnoliopsida</taxon>
        <taxon>eudicotyledons</taxon>
        <taxon>Gunneridae</taxon>
        <taxon>Pentapetalae</taxon>
        <taxon>rosids</taxon>
        <taxon>fabids</taxon>
        <taxon>Fabales</taxon>
        <taxon>Fabaceae</taxon>
        <taxon>Papilionoideae</taxon>
        <taxon>50 kb inversion clade</taxon>
        <taxon>NPAAA clade</taxon>
        <taxon>indigoferoid/millettioid clade</taxon>
        <taxon>Phaseoleae</taxon>
        <taxon>Cajanus</taxon>
    </lineage>
</organism>
<accession>A0A151TI16</accession>
<comment type="similarity">
    <text evidence="1">Belongs to the cytochrome P450 family.</text>
</comment>
<dbReference type="InterPro" id="IPR050651">
    <property type="entry name" value="Plant_Cytochrome_P450_Monoox"/>
</dbReference>
<dbReference type="PROSITE" id="PS00086">
    <property type="entry name" value="CYTOCHROME_P450"/>
    <property type="match status" value="1"/>
</dbReference>
<dbReference type="PRINTS" id="PR00463">
    <property type="entry name" value="EP450I"/>
</dbReference>
<keyword evidence="3" id="KW-0479">Metal-binding</keyword>
<evidence type="ECO:0000256" key="7">
    <source>
        <dbReference type="SAM" id="Phobius"/>
    </source>
</evidence>
<dbReference type="EMBL" id="CM003608">
    <property type="protein sequence ID" value="KYP66678.1"/>
    <property type="molecule type" value="Genomic_DNA"/>
</dbReference>
<evidence type="ECO:0000256" key="6">
    <source>
        <dbReference type="ARBA" id="ARBA00023033"/>
    </source>
</evidence>
<dbReference type="PANTHER" id="PTHR47947">
    <property type="entry name" value="CYTOCHROME P450 82C3-RELATED"/>
    <property type="match status" value="1"/>
</dbReference>
<proteinExistence type="inferred from homology"/>
<feature type="transmembrane region" description="Helical" evidence="7">
    <location>
        <begin position="228"/>
        <end position="247"/>
    </location>
</feature>
<evidence type="ECO:0000256" key="2">
    <source>
        <dbReference type="ARBA" id="ARBA00022617"/>
    </source>
</evidence>
<dbReference type="InterPro" id="IPR036396">
    <property type="entry name" value="Cyt_P450_sf"/>
</dbReference>
<evidence type="ECO:0000313" key="9">
    <source>
        <dbReference type="Proteomes" id="UP000075243"/>
    </source>
</evidence>
<dbReference type="AlphaFoldDB" id="A0A151TI16"/>
<dbReference type="Gramene" id="C.cajan_12595.t">
    <property type="protein sequence ID" value="C.cajan_12595.t"/>
    <property type="gene ID" value="C.cajan_12595"/>
</dbReference>
<feature type="transmembrane region" description="Helical" evidence="7">
    <location>
        <begin position="790"/>
        <end position="810"/>
    </location>
</feature>
<feature type="transmembrane region" description="Helical" evidence="7">
    <location>
        <begin position="6"/>
        <end position="25"/>
    </location>
</feature>
<keyword evidence="2" id="KW-0349">Heme</keyword>
<keyword evidence="9" id="KW-1185">Reference proteome</keyword>
<keyword evidence="4" id="KW-0560">Oxidoreductase</keyword>
<dbReference type="OMA" id="IICETTF"/>
<dbReference type="GO" id="GO:0016705">
    <property type="term" value="F:oxidoreductase activity, acting on paired donors, with incorporation or reduction of molecular oxygen"/>
    <property type="evidence" value="ECO:0007669"/>
    <property type="project" value="InterPro"/>
</dbReference>
<gene>
    <name evidence="8" type="ORF">KK1_012983</name>
</gene>
<dbReference type="GO" id="GO:0005506">
    <property type="term" value="F:iron ion binding"/>
    <property type="evidence" value="ECO:0007669"/>
    <property type="project" value="InterPro"/>
</dbReference>
<dbReference type="PANTHER" id="PTHR47947:SF29">
    <property type="entry name" value="CYTOCHROME P450 CYP82D47-LIKE"/>
    <property type="match status" value="1"/>
</dbReference>
<evidence type="ECO:0000256" key="3">
    <source>
        <dbReference type="ARBA" id="ARBA00022723"/>
    </source>
</evidence>
<feature type="transmembrane region" description="Helical" evidence="7">
    <location>
        <begin position="319"/>
        <end position="339"/>
    </location>
</feature>
<keyword evidence="5" id="KW-0408">Iron</keyword>
<keyword evidence="7" id="KW-0812">Transmembrane</keyword>
<dbReference type="InterPro" id="IPR001128">
    <property type="entry name" value="Cyt_P450"/>
</dbReference>
<dbReference type="PRINTS" id="PR00385">
    <property type="entry name" value="P450"/>
</dbReference>
<dbReference type="SUPFAM" id="SSF48264">
    <property type="entry name" value="Cytochrome P450"/>
    <property type="match status" value="2"/>
</dbReference>
<dbReference type="InterPro" id="IPR002401">
    <property type="entry name" value="Cyt_P450_E_grp-I"/>
</dbReference>
<dbReference type="GO" id="GO:0004497">
    <property type="term" value="F:monooxygenase activity"/>
    <property type="evidence" value="ECO:0007669"/>
    <property type="project" value="UniProtKB-KW"/>
</dbReference>
<dbReference type="Proteomes" id="UP000075243">
    <property type="component" value="Chromosome 6"/>
</dbReference>
<dbReference type="FunFam" id="1.10.630.10:FF:000026">
    <property type="entry name" value="Cytochrome P450 82C4"/>
    <property type="match status" value="2"/>
</dbReference>
<dbReference type="Pfam" id="PF00067">
    <property type="entry name" value="p450"/>
    <property type="match status" value="2"/>
</dbReference>
<evidence type="ECO:0000313" key="8">
    <source>
        <dbReference type="EMBL" id="KYP66678.1"/>
    </source>
</evidence>